<reference evidence="4" key="1">
    <citation type="journal article" date="2017" name="Nat. Microbiol.">
        <title>Global analysis of biosynthetic gene clusters reveals vast potential of secondary metabolite production in Penicillium species.</title>
        <authorList>
            <person name="Nielsen J.C."/>
            <person name="Grijseels S."/>
            <person name="Prigent S."/>
            <person name="Ji B."/>
            <person name="Dainat J."/>
            <person name="Nielsen K.F."/>
            <person name="Frisvad J.C."/>
            <person name="Workman M."/>
            <person name="Nielsen J."/>
        </authorList>
    </citation>
    <scope>NUCLEOTIDE SEQUENCE [LARGE SCALE GENOMIC DNA]</scope>
    <source>
        <strain evidence="4">IBT 31811</strain>
    </source>
</reference>
<feature type="domain" description="Hypervirulence associated protein TUDOR" evidence="2">
    <location>
        <begin position="7"/>
        <end position="70"/>
    </location>
</feature>
<organism evidence="3 4">
    <name type="scientific">Penicillium antarcticum</name>
    <dbReference type="NCBI Taxonomy" id="416450"/>
    <lineage>
        <taxon>Eukaryota</taxon>
        <taxon>Fungi</taxon>
        <taxon>Dikarya</taxon>
        <taxon>Ascomycota</taxon>
        <taxon>Pezizomycotina</taxon>
        <taxon>Eurotiomycetes</taxon>
        <taxon>Eurotiomycetidae</taxon>
        <taxon>Eurotiales</taxon>
        <taxon>Aspergillaceae</taxon>
        <taxon>Penicillium</taxon>
    </lineage>
</organism>
<name>A0A1V6QKC4_9EURO</name>
<feature type="region of interest" description="Disordered" evidence="1">
    <location>
        <begin position="1"/>
        <end position="23"/>
    </location>
</feature>
<comment type="caution">
    <text evidence="3">The sequence shown here is derived from an EMBL/GenBank/DDBJ whole genome shotgun (WGS) entry which is preliminary data.</text>
</comment>
<evidence type="ECO:0000313" key="4">
    <source>
        <dbReference type="Proteomes" id="UP000191672"/>
    </source>
</evidence>
<accession>A0A1V6QKC4</accession>
<dbReference type="AlphaFoldDB" id="A0A1V6QKC4"/>
<gene>
    <name evidence="3" type="ORF">PENANT_c002G01483</name>
</gene>
<proteinExistence type="predicted"/>
<dbReference type="Pfam" id="PF11160">
    <property type="entry name" value="Hva1_TUDOR"/>
    <property type="match status" value="1"/>
</dbReference>
<dbReference type="EMBL" id="MDYN01000002">
    <property type="protein sequence ID" value="OQD89645.1"/>
    <property type="molecule type" value="Genomic_DNA"/>
</dbReference>
<dbReference type="InterPro" id="IPR021331">
    <property type="entry name" value="Hva1_TUDOR"/>
</dbReference>
<evidence type="ECO:0000259" key="2">
    <source>
        <dbReference type="Pfam" id="PF11160"/>
    </source>
</evidence>
<evidence type="ECO:0000256" key="1">
    <source>
        <dbReference type="SAM" id="MobiDB-lite"/>
    </source>
</evidence>
<keyword evidence="4" id="KW-1185">Reference proteome</keyword>
<sequence>MPNYEKGQKVNYRPVGGADSKTNKSVGIIRDISTSNTNLTGRSVSASDDMPRYEIENVNTHKRSAIKECNIDGPAE</sequence>
<evidence type="ECO:0000313" key="3">
    <source>
        <dbReference type="EMBL" id="OQD89645.1"/>
    </source>
</evidence>
<dbReference type="Proteomes" id="UP000191672">
    <property type="component" value="Unassembled WGS sequence"/>
</dbReference>
<protein>
    <recommendedName>
        <fullName evidence="2">Hypervirulence associated protein TUDOR domain-containing protein</fullName>
    </recommendedName>
</protein>